<evidence type="ECO:0000256" key="2">
    <source>
        <dbReference type="ARBA" id="ARBA00007637"/>
    </source>
</evidence>
<dbReference type="EMBL" id="JBHSWN010000001">
    <property type="protein sequence ID" value="MFC6791839.1"/>
    <property type="molecule type" value="Genomic_DNA"/>
</dbReference>
<comment type="pathway">
    <text evidence="1">Bacterial outer membrane biogenesis; LPS O-antigen biosynthesis.</text>
</comment>
<protein>
    <submittedName>
        <fullName evidence="4">NAD-dependent epimerase/dehydratase family protein</fullName>
    </submittedName>
</protein>
<comment type="caution">
    <text evidence="4">The sequence shown here is derived from an EMBL/GenBank/DDBJ whole genome shotgun (WGS) entry which is preliminary data.</text>
</comment>
<dbReference type="InterPro" id="IPR001509">
    <property type="entry name" value="Epimerase_deHydtase"/>
</dbReference>
<evidence type="ECO:0000256" key="1">
    <source>
        <dbReference type="ARBA" id="ARBA00005125"/>
    </source>
</evidence>
<reference evidence="5" key="1">
    <citation type="journal article" date="2019" name="Int. J. Syst. Evol. Microbiol.">
        <title>The Global Catalogue of Microorganisms (GCM) 10K type strain sequencing project: providing services to taxonomists for standard genome sequencing and annotation.</title>
        <authorList>
            <consortium name="The Broad Institute Genomics Platform"/>
            <consortium name="The Broad Institute Genome Sequencing Center for Infectious Disease"/>
            <person name="Wu L."/>
            <person name="Ma J."/>
        </authorList>
    </citation>
    <scope>NUCLEOTIDE SEQUENCE [LARGE SCALE GENOMIC DNA]</scope>
    <source>
        <strain evidence="5">CCUG 48316</strain>
    </source>
</reference>
<gene>
    <name evidence="4" type="ORF">ACFQE0_20905</name>
</gene>
<dbReference type="SUPFAM" id="SSF51735">
    <property type="entry name" value="NAD(P)-binding Rossmann-fold domains"/>
    <property type="match status" value="1"/>
</dbReference>
<proteinExistence type="inferred from homology"/>
<keyword evidence="5" id="KW-1185">Reference proteome</keyword>
<sequence length="314" mass="33877">MPLNTARPKNVPPHQRRALLTGATGYVGGWLLAELLRGGWSVHTLGRRACDHPGVVTHLYDGGIASVSCAVEAAAPDVVFHLASAVAIDHTADGVAEILAANITFPTLILEAMASLGCRSFVNTGTSWQHFDGTDTYSPTNLYAATKQAFEDVARYYVEAKAFNVLTLRLFDVYGPADPRRKLLPYLVGAALRNEPVVLSPGLQTLDLVHVSDVTSAFLAAAERLLTSARGMEVFPVRSGEVVSVRDLVDRIATALGMTVDAKFGGRPYRDREVMKPWDTHATLPGWSPKVDLDSGLRQLVTVARQQASDDDTV</sequence>
<evidence type="ECO:0000259" key="3">
    <source>
        <dbReference type="Pfam" id="PF01370"/>
    </source>
</evidence>
<feature type="domain" description="NAD-dependent epimerase/dehydratase" evidence="3">
    <location>
        <begin position="18"/>
        <end position="224"/>
    </location>
</feature>
<dbReference type="InterPro" id="IPR036291">
    <property type="entry name" value="NAD(P)-bd_dom_sf"/>
</dbReference>
<organism evidence="4 5">
    <name type="scientific">Methylobacterium komagatae</name>
    <dbReference type="NCBI Taxonomy" id="374425"/>
    <lineage>
        <taxon>Bacteria</taxon>
        <taxon>Pseudomonadati</taxon>
        <taxon>Pseudomonadota</taxon>
        <taxon>Alphaproteobacteria</taxon>
        <taxon>Hyphomicrobiales</taxon>
        <taxon>Methylobacteriaceae</taxon>
        <taxon>Methylobacterium</taxon>
    </lineage>
</organism>
<dbReference type="PANTHER" id="PTHR43000">
    <property type="entry name" value="DTDP-D-GLUCOSE 4,6-DEHYDRATASE-RELATED"/>
    <property type="match status" value="1"/>
</dbReference>
<dbReference type="Gene3D" id="3.40.50.720">
    <property type="entry name" value="NAD(P)-binding Rossmann-like Domain"/>
    <property type="match status" value="1"/>
</dbReference>
<evidence type="ECO:0000313" key="5">
    <source>
        <dbReference type="Proteomes" id="UP001596292"/>
    </source>
</evidence>
<accession>A0ABW2BPR7</accession>
<comment type="similarity">
    <text evidence="2">Belongs to the NAD(P)-dependent epimerase/dehydratase family.</text>
</comment>
<dbReference type="Proteomes" id="UP001596292">
    <property type="component" value="Unassembled WGS sequence"/>
</dbReference>
<evidence type="ECO:0000313" key="4">
    <source>
        <dbReference type="EMBL" id="MFC6791839.1"/>
    </source>
</evidence>
<dbReference type="Pfam" id="PF01370">
    <property type="entry name" value="Epimerase"/>
    <property type="match status" value="1"/>
</dbReference>
<dbReference type="RefSeq" id="WP_378973079.1">
    <property type="nucleotide sequence ID" value="NZ_JBHSWN010000001.1"/>
</dbReference>
<name>A0ABW2BPR7_9HYPH</name>